<dbReference type="InterPro" id="IPR003660">
    <property type="entry name" value="HAMP_dom"/>
</dbReference>
<keyword evidence="4" id="KW-0175">Coiled coil</keyword>
<dbReference type="SMART" id="SM00283">
    <property type="entry name" value="MA"/>
    <property type="match status" value="1"/>
</dbReference>
<dbReference type="Gene3D" id="1.10.287.950">
    <property type="entry name" value="Methyl-accepting chemotaxis protein"/>
    <property type="match status" value="1"/>
</dbReference>
<dbReference type="SUPFAM" id="SSF58104">
    <property type="entry name" value="Methyl-accepting chemotaxis protein (MCP) signaling domain"/>
    <property type="match status" value="1"/>
</dbReference>
<name>A0A3D8P688_9THEO</name>
<evidence type="ECO:0000256" key="3">
    <source>
        <dbReference type="PROSITE-ProRule" id="PRU00284"/>
    </source>
</evidence>
<dbReference type="EMBL" id="QSLN01000001">
    <property type="protein sequence ID" value="RDV84843.1"/>
    <property type="molecule type" value="Genomic_DNA"/>
</dbReference>
<protein>
    <submittedName>
        <fullName evidence="8">Methyl-accepting chemotaxis protein</fullName>
    </submittedName>
</protein>
<feature type="domain" description="HAMP" evidence="7">
    <location>
        <begin position="308"/>
        <end position="360"/>
    </location>
</feature>
<dbReference type="SUPFAM" id="SSF103190">
    <property type="entry name" value="Sensory domain-like"/>
    <property type="match status" value="1"/>
</dbReference>
<evidence type="ECO:0000313" key="8">
    <source>
        <dbReference type="EMBL" id="RDV84843.1"/>
    </source>
</evidence>
<dbReference type="PROSITE" id="PS50885">
    <property type="entry name" value="HAMP"/>
    <property type="match status" value="1"/>
</dbReference>
<gene>
    <name evidence="8" type="ORF">DXX99_02040</name>
</gene>
<evidence type="ECO:0000256" key="5">
    <source>
        <dbReference type="SAM" id="Phobius"/>
    </source>
</evidence>
<dbReference type="SMART" id="SM00304">
    <property type="entry name" value="HAMP"/>
    <property type="match status" value="1"/>
</dbReference>
<keyword evidence="9" id="KW-1185">Reference proteome</keyword>
<dbReference type="InterPro" id="IPR004089">
    <property type="entry name" value="MCPsignal_dom"/>
</dbReference>
<sequence>MFSSIKSRLLVALSLILAACFAFVLLLGYWQVKNIIFDEEQRRFRSAQALVENYLAETGRGLCLGIESVVNNPAVQEAFAARDREKLLALTKPIWQQVKNEGIEQFQFHLPPATAFLRLHMPEKYGDDLSSFRATVVEANKSKKMVFGLEEGRAGFGFRAVAPVFYQGQHVGSAEFGLGFTQDLLNKWKEQIGGEFFVYRAGKRGVAWNEQKDLLVATKEEDNYPVDQAMINACLEQGQSQIAYINGGRLAVQLIPLRDYKGATVGYLKIVSDRQKVLGDLRQTWMRMLGLTLLTILILGGVLYFIIHRFLTPVSYLLEDMARVGQGDLTVSPGYKSRDEMGRLAESFRQMLGNIRSLLTRVAAAAQSLTSAGGKLAESVNQVTAGIQQVAGVADNLAQVAYRLNEDTSELEAASNRAIRDAEVGERAVNSLREQMEKIRLLIDQLSSAIHSLGNRSQEIGRFVDMIAEIAQQTNLLALNASIEAARAGEQGRGFAVVAGEVRKLAEESAQAAMEIGTFIAEIQEETRRAVKDMESSVSGIQEGLRLAEEQANQFRSILAHIKRLAAQVEGVAKATGEVNAASQEVAAASEEQSAAMEHISQIAQELASTAEALQEEMKRFRL</sequence>
<dbReference type="PROSITE" id="PS51257">
    <property type="entry name" value="PROKAR_LIPOPROTEIN"/>
    <property type="match status" value="1"/>
</dbReference>
<dbReference type="Gene3D" id="3.30.450.20">
    <property type="entry name" value="PAS domain"/>
    <property type="match status" value="1"/>
</dbReference>
<dbReference type="PROSITE" id="PS50111">
    <property type="entry name" value="CHEMOTAXIS_TRANSDUC_2"/>
    <property type="match status" value="1"/>
</dbReference>
<dbReference type="Pfam" id="PF00015">
    <property type="entry name" value="MCPsignal"/>
    <property type="match status" value="1"/>
</dbReference>
<dbReference type="GO" id="GO:0016020">
    <property type="term" value="C:membrane"/>
    <property type="evidence" value="ECO:0007669"/>
    <property type="project" value="InterPro"/>
</dbReference>
<dbReference type="Proteomes" id="UP000256329">
    <property type="component" value="Unassembled WGS sequence"/>
</dbReference>
<dbReference type="Pfam" id="PF14827">
    <property type="entry name" value="dCache_3"/>
    <property type="match status" value="1"/>
</dbReference>
<dbReference type="InterPro" id="IPR029150">
    <property type="entry name" value="dCache_3"/>
</dbReference>
<evidence type="ECO:0000259" key="6">
    <source>
        <dbReference type="PROSITE" id="PS50111"/>
    </source>
</evidence>
<keyword evidence="5" id="KW-0472">Membrane</keyword>
<feature type="domain" description="Methyl-accepting transducer" evidence="6">
    <location>
        <begin position="358"/>
        <end position="601"/>
    </location>
</feature>
<evidence type="ECO:0000256" key="2">
    <source>
        <dbReference type="ARBA" id="ARBA00029447"/>
    </source>
</evidence>
<organism evidence="8 9">
    <name type="scientific">Ammonifex thiophilus</name>
    <dbReference type="NCBI Taxonomy" id="444093"/>
    <lineage>
        <taxon>Bacteria</taxon>
        <taxon>Bacillati</taxon>
        <taxon>Bacillota</taxon>
        <taxon>Clostridia</taxon>
        <taxon>Thermoanaerobacterales</taxon>
        <taxon>Thermoanaerobacteraceae</taxon>
        <taxon>Ammonifex</taxon>
    </lineage>
</organism>
<dbReference type="CDD" id="cd11386">
    <property type="entry name" value="MCP_signal"/>
    <property type="match status" value="1"/>
</dbReference>
<evidence type="ECO:0000259" key="7">
    <source>
        <dbReference type="PROSITE" id="PS50885"/>
    </source>
</evidence>
<comment type="similarity">
    <text evidence="2">Belongs to the methyl-accepting chemotaxis (MCP) protein family.</text>
</comment>
<dbReference type="AlphaFoldDB" id="A0A3D8P688"/>
<reference evidence="8 9" key="1">
    <citation type="submission" date="2018-08" db="EMBL/GenBank/DDBJ databases">
        <title>Form III RuBisCO-mediated autotrophy in Thermodesulfobium bacteria.</title>
        <authorList>
            <person name="Toshchakov S.V."/>
            <person name="Kublanov I.V."/>
            <person name="Frolov E."/>
            <person name="Bonch-Osmolovskaya E.A."/>
            <person name="Tourova T.P."/>
            <person name="Chernych N.A."/>
            <person name="Lebedinsky A.V."/>
        </authorList>
    </citation>
    <scope>NUCLEOTIDE SEQUENCE [LARGE SCALE GENOMIC DNA]</scope>
    <source>
        <strain evidence="8 9">SR</strain>
    </source>
</reference>
<accession>A0A3D8P688</accession>
<evidence type="ECO:0000313" key="9">
    <source>
        <dbReference type="Proteomes" id="UP000256329"/>
    </source>
</evidence>
<dbReference type="CDD" id="cd06225">
    <property type="entry name" value="HAMP"/>
    <property type="match status" value="1"/>
</dbReference>
<proteinExistence type="inferred from homology"/>
<evidence type="ECO:0000256" key="4">
    <source>
        <dbReference type="SAM" id="Coils"/>
    </source>
</evidence>
<dbReference type="InterPro" id="IPR029151">
    <property type="entry name" value="Sensor-like_sf"/>
</dbReference>
<dbReference type="PANTHER" id="PTHR32089:SF112">
    <property type="entry name" value="LYSOZYME-LIKE PROTEIN-RELATED"/>
    <property type="match status" value="1"/>
</dbReference>
<comment type="caution">
    <text evidence="8">The sequence shown here is derived from an EMBL/GenBank/DDBJ whole genome shotgun (WGS) entry which is preliminary data.</text>
</comment>
<dbReference type="RefSeq" id="WP_115791837.1">
    <property type="nucleotide sequence ID" value="NZ_QSLN01000001.1"/>
</dbReference>
<keyword evidence="5" id="KW-0812">Transmembrane</keyword>
<dbReference type="Pfam" id="PF00672">
    <property type="entry name" value="HAMP"/>
    <property type="match status" value="1"/>
</dbReference>
<keyword evidence="1 3" id="KW-0807">Transducer</keyword>
<dbReference type="PANTHER" id="PTHR32089">
    <property type="entry name" value="METHYL-ACCEPTING CHEMOTAXIS PROTEIN MCPB"/>
    <property type="match status" value="1"/>
</dbReference>
<feature type="coiled-coil region" evidence="4">
    <location>
        <begin position="572"/>
        <end position="617"/>
    </location>
</feature>
<feature type="transmembrane region" description="Helical" evidence="5">
    <location>
        <begin position="285"/>
        <end position="307"/>
    </location>
</feature>
<keyword evidence="5" id="KW-1133">Transmembrane helix</keyword>
<dbReference type="GO" id="GO:0007165">
    <property type="term" value="P:signal transduction"/>
    <property type="evidence" value="ECO:0007669"/>
    <property type="project" value="UniProtKB-KW"/>
</dbReference>
<dbReference type="OrthoDB" id="9760371at2"/>
<evidence type="ECO:0000256" key="1">
    <source>
        <dbReference type="ARBA" id="ARBA00023224"/>
    </source>
</evidence>